<feature type="transmembrane region" description="Helical" evidence="2">
    <location>
        <begin position="77"/>
        <end position="102"/>
    </location>
</feature>
<reference evidence="3 4" key="1">
    <citation type="submission" date="2019-06" db="EMBL/GenBank/DDBJ databases">
        <title>A chromosomal-level reference genome of Carpinus fangiana (Coryloideae, Betulaceae).</title>
        <authorList>
            <person name="Yang X."/>
            <person name="Wang Z."/>
            <person name="Zhang L."/>
            <person name="Hao G."/>
            <person name="Liu J."/>
            <person name="Yang Y."/>
        </authorList>
    </citation>
    <scope>NUCLEOTIDE SEQUENCE [LARGE SCALE GENOMIC DNA]</scope>
    <source>
        <strain evidence="3">Cfa_2016G</strain>
        <tissue evidence="3">Leaf</tissue>
    </source>
</reference>
<evidence type="ECO:0000256" key="2">
    <source>
        <dbReference type="SAM" id="Phobius"/>
    </source>
</evidence>
<dbReference type="AlphaFoldDB" id="A0A5N6KPV1"/>
<keyword evidence="2" id="KW-0812">Transmembrane</keyword>
<evidence type="ECO:0000313" key="3">
    <source>
        <dbReference type="EMBL" id="KAB8337095.1"/>
    </source>
</evidence>
<organism evidence="3 4">
    <name type="scientific">Carpinus fangiana</name>
    <dbReference type="NCBI Taxonomy" id="176857"/>
    <lineage>
        <taxon>Eukaryota</taxon>
        <taxon>Viridiplantae</taxon>
        <taxon>Streptophyta</taxon>
        <taxon>Embryophyta</taxon>
        <taxon>Tracheophyta</taxon>
        <taxon>Spermatophyta</taxon>
        <taxon>Magnoliopsida</taxon>
        <taxon>eudicotyledons</taxon>
        <taxon>Gunneridae</taxon>
        <taxon>Pentapetalae</taxon>
        <taxon>rosids</taxon>
        <taxon>fabids</taxon>
        <taxon>Fagales</taxon>
        <taxon>Betulaceae</taxon>
        <taxon>Carpinus</taxon>
    </lineage>
</organism>
<sequence>MYYMQQTRLFVKPVSLTIDIISAESAAGGVFDVVGRASVDRVHFLHNYLVTVTNDVRIRLKAPARMPKFSQLLGPPILLSLALPLALFATVTTTIAVSALLFRASIVYFELGAAVVQSWLLPGTSASSFKQSDPTVNDPASSQSRRRSRGSAGSTPGNRTPLRTDSFAALSGSGANRDFEGVGGWRLTEDAHDDETWIGINSRLELPAAGGFSLPPHRRHRRTLSSQSHVFAVTPEAFKMSPVDSRARTPQAYDIGHGLTEYFGSKPVHGGEGETAEDVIPMSPEETIAKVRMDERRRSVSAASNVSSGSSGRNTISLKSSH</sequence>
<keyword evidence="2" id="KW-0472">Membrane</keyword>
<dbReference type="Proteomes" id="UP000327013">
    <property type="component" value="Unassembled WGS sequence"/>
</dbReference>
<evidence type="ECO:0000256" key="1">
    <source>
        <dbReference type="SAM" id="MobiDB-lite"/>
    </source>
</evidence>
<evidence type="ECO:0000313" key="4">
    <source>
        <dbReference type="Proteomes" id="UP000327013"/>
    </source>
</evidence>
<proteinExistence type="predicted"/>
<feature type="region of interest" description="Disordered" evidence="1">
    <location>
        <begin position="291"/>
        <end position="322"/>
    </location>
</feature>
<feature type="region of interest" description="Disordered" evidence="1">
    <location>
        <begin position="127"/>
        <end position="171"/>
    </location>
</feature>
<feature type="compositionally biased region" description="Low complexity" evidence="1">
    <location>
        <begin position="300"/>
        <end position="314"/>
    </location>
</feature>
<keyword evidence="4" id="KW-1185">Reference proteome</keyword>
<comment type="caution">
    <text evidence="3">The sequence shown here is derived from an EMBL/GenBank/DDBJ whole genome shotgun (WGS) entry which is preliminary data.</text>
</comment>
<name>A0A5N6KPV1_9ROSI</name>
<keyword evidence="2" id="KW-1133">Transmembrane helix</keyword>
<protein>
    <submittedName>
        <fullName evidence="3">Uncharacterized protein</fullName>
    </submittedName>
</protein>
<dbReference type="EMBL" id="VIBQ01000009">
    <property type="protein sequence ID" value="KAB8337095.1"/>
    <property type="molecule type" value="Genomic_DNA"/>
</dbReference>
<feature type="compositionally biased region" description="Polar residues" evidence="1">
    <location>
        <begin position="127"/>
        <end position="139"/>
    </location>
</feature>
<gene>
    <name evidence="3" type="ORF">FH972_021399</name>
</gene>
<accession>A0A5N6KPV1</accession>
<dbReference type="OrthoDB" id="4492972at2759"/>